<dbReference type="GO" id="GO:0008131">
    <property type="term" value="F:primary methylamine oxidase activity"/>
    <property type="evidence" value="ECO:0007669"/>
    <property type="project" value="UniProtKB-EC"/>
</dbReference>
<protein>
    <recommendedName>
        <fullName evidence="4">Amine oxidase</fullName>
        <ecNumber evidence="4">1.4.3.-</ecNumber>
    </recommendedName>
</protein>
<dbReference type="GO" id="GO:0005507">
    <property type="term" value="F:copper ion binding"/>
    <property type="evidence" value="ECO:0007669"/>
    <property type="project" value="InterPro"/>
</dbReference>
<keyword evidence="4" id="KW-0479">Metal-binding</keyword>
<keyword evidence="4" id="KW-0801">TPQ</keyword>
<evidence type="ECO:0000256" key="3">
    <source>
        <dbReference type="ARBA" id="ARBA00048032"/>
    </source>
</evidence>
<dbReference type="RefSeq" id="XP_043134339.1">
    <property type="nucleotide sequence ID" value="XM_043275340.1"/>
</dbReference>
<dbReference type="SUPFAM" id="SSF49998">
    <property type="entry name" value="Amine oxidase catalytic domain"/>
    <property type="match status" value="1"/>
</dbReference>
<comment type="catalytic activity">
    <reaction evidence="3">
        <text>a primary methyl amine + O2 + H2O = an aldehyde + H2O2 + NH4(+)</text>
        <dbReference type="Rhea" id="RHEA:16153"/>
        <dbReference type="ChEBI" id="CHEBI:15377"/>
        <dbReference type="ChEBI" id="CHEBI:15379"/>
        <dbReference type="ChEBI" id="CHEBI:16240"/>
        <dbReference type="ChEBI" id="CHEBI:17478"/>
        <dbReference type="ChEBI" id="CHEBI:28938"/>
        <dbReference type="ChEBI" id="CHEBI:228804"/>
        <dbReference type="EC" id="1.4.3.21"/>
    </reaction>
</comment>
<dbReference type="Pfam" id="PF01179">
    <property type="entry name" value="Cu_amine_oxid"/>
    <property type="match status" value="1"/>
</dbReference>
<dbReference type="InterPro" id="IPR049947">
    <property type="entry name" value="Cu_Am_Ox_Cu-bd"/>
</dbReference>
<keyword evidence="4" id="KW-0186">Copper</keyword>
<keyword evidence="4" id="KW-0560">Oxidoreductase</keyword>
<dbReference type="KEGG" id="ache:ACHE_21275A"/>
<evidence type="ECO:0000256" key="1">
    <source>
        <dbReference type="ARBA" id="ARBA00001935"/>
    </source>
</evidence>
<dbReference type="Gene3D" id="2.70.98.20">
    <property type="entry name" value="Copper amine oxidase, catalytic domain"/>
    <property type="match status" value="1"/>
</dbReference>
<dbReference type="InterPro" id="IPR000269">
    <property type="entry name" value="Cu_amine_oxidase"/>
</dbReference>
<evidence type="ECO:0000313" key="6">
    <source>
        <dbReference type="EMBL" id="BCR85817.1"/>
    </source>
</evidence>
<dbReference type="GO" id="GO:0009308">
    <property type="term" value="P:amine metabolic process"/>
    <property type="evidence" value="ECO:0007669"/>
    <property type="project" value="UniProtKB-UniRule"/>
</dbReference>
<organism evidence="6 7">
    <name type="scientific">Aspergillus chevalieri</name>
    <name type="common">Eurotium chevalieri</name>
    <dbReference type="NCBI Taxonomy" id="182096"/>
    <lineage>
        <taxon>Eukaryota</taxon>
        <taxon>Fungi</taxon>
        <taxon>Dikarya</taxon>
        <taxon>Ascomycota</taxon>
        <taxon>Pezizomycotina</taxon>
        <taxon>Eurotiomycetes</taxon>
        <taxon>Eurotiomycetidae</taxon>
        <taxon>Eurotiales</taxon>
        <taxon>Aspergillaceae</taxon>
        <taxon>Aspergillus</taxon>
        <taxon>Aspergillus subgen. Aspergillus</taxon>
    </lineage>
</organism>
<dbReference type="EMBL" id="AP024417">
    <property type="protein sequence ID" value="BCR85817.1"/>
    <property type="molecule type" value="Genomic_DNA"/>
</dbReference>
<dbReference type="GeneID" id="66980176"/>
<dbReference type="InterPro" id="IPR036460">
    <property type="entry name" value="Cu_amine_oxidase_C_sf"/>
</dbReference>
<gene>
    <name evidence="6" type="primary">CAO1</name>
    <name evidence="6" type="ORF">ACHE_21275A</name>
</gene>
<sequence>VYPGVNAHNHQHLFCLRLDPNIDGPNNTVFQVDATRGPGEAGSAENKYGNAFFAKKTKYTTPREAMSDYDGNTGRTWEIANTNKLNEYSKKPVCYKLVSREVPPFLPKPGGLAWKRAGFARHAVHVTKYSDEQLYPAGRHVPQTSGDPSQGLPAWIEEAEASSSNSIDNTDIVLWHTFGLTHFPSPEDFPIMPAEPMTVLLRPRNFFTRNPALDVPPSFARTPSQAAKGVDACGCKKRSEGESVLV</sequence>
<comment type="cofactor">
    <cofactor evidence="1">
        <name>Cu cation</name>
        <dbReference type="ChEBI" id="CHEBI:23378"/>
    </cofactor>
</comment>
<proteinExistence type="inferred from homology"/>
<name>A0A7R7ZM54_ASPCH</name>
<comment type="cofactor">
    <cofactor evidence="4">
        <name>Cu cation</name>
        <dbReference type="ChEBI" id="CHEBI:23378"/>
    </cofactor>
    <text evidence="4">Contains 1 topaquinone per subunit.</text>
</comment>
<evidence type="ECO:0000259" key="5">
    <source>
        <dbReference type="Pfam" id="PF01179"/>
    </source>
</evidence>
<dbReference type="AlphaFoldDB" id="A0A7R7ZM54"/>
<feature type="non-terminal residue" evidence="6">
    <location>
        <position position="246"/>
    </location>
</feature>
<keyword evidence="7" id="KW-1185">Reference proteome</keyword>
<reference evidence="6" key="1">
    <citation type="submission" date="2021-01" db="EMBL/GenBank/DDBJ databases">
        <authorList>
            <consortium name="Aspergillus chevalieri M1 genome sequencing consortium"/>
            <person name="Kazuki M."/>
            <person name="Futagami T."/>
        </authorList>
    </citation>
    <scope>NUCLEOTIDE SEQUENCE</scope>
    <source>
        <strain evidence="6">M1</strain>
    </source>
</reference>
<dbReference type="GO" id="GO:0048038">
    <property type="term" value="F:quinone binding"/>
    <property type="evidence" value="ECO:0007669"/>
    <property type="project" value="InterPro"/>
</dbReference>
<evidence type="ECO:0000256" key="4">
    <source>
        <dbReference type="RuleBase" id="RU000672"/>
    </source>
</evidence>
<evidence type="ECO:0000313" key="7">
    <source>
        <dbReference type="Proteomes" id="UP000637239"/>
    </source>
</evidence>
<comment type="PTM">
    <text evidence="4">Topaquinone (TPQ) is generated by copper-dependent autoxidation of a specific tyrosyl residue.</text>
</comment>
<dbReference type="PANTHER" id="PTHR10638:SF86">
    <property type="entry name" value="COPPER AMINE OXIDASE 1-RELATED"/>
    <property type="match status" value="1"/>
</dbReference>
<dbReference type="PANTHER" id="PTHR10638">
    <property type="entry name" value="COPPER AMINE OXIDASE"/>
    <property type="match status" value="1"/>
</dbReference>
<dbReference type="EC" id="1.4.3.-" evidence="4"/>
<accession>A0A7R7ZM54</accession>
<dbReference type="InterPro" id="IPR015798">
    <property type="entry name" value="Cu_amine_oxidase_C"/>
</dbReference>
<comment type="subunit">
    <text evidence="2">Homodimer.</text>
</comment>
<dbReference type="PROSITE" id="PS01165">
    <property type="entry name" value="COPPER_AMINE_OXID_2"/>
    <property type="match status" value="1"/>
</dbReference>
<feature type="domain" description="Copper amine oxidase catalytic" evidence="5">
    <location>
        <begin position="1"/>
        <end position="213"/>
    </location>
</feature>
<comment type="similarity">
    <text evidence="4">Belongs to the copper/topaquinone oxidase family.</text>
</comment>
<reference evidence="6" key="2">
    <citation type="submission" date="2021-02" db="EMBL/GenBank/DDBJ databases">
        <title>Aspergillus chevalieri M1 genome sequence.</title>
        <authorList>
            <person name="Kadooka C."/>
            <person name="Mori K."/>
            <person name="Futagami T."/>
        </authorList>
    </citation>
    <scope>NUCLEOTIDE SEQUENCE</scope>
    <source>
        <strain evidence="6">M1</strain>
    </source>
</reference>
<evidence type="ECO:0000256" key="2">
    <source>
        <dbReference type="ARBA" id="ARBA00011738"/>
    </source>
</evidence>
<dbReference type="Proteomes" id="UP000637239">
    <property type="component" value="Chromosome 2"/>
</dbReference>